<dbReference type="PATRIC" id="fig|28229.4.peg.1778"/>
<gene>
    <name evidence="1" type="ORF">ND2E_2739</name>
</gene>
<accession>A0A099KUD9</accession>
<name>A0A099KUD9_COLPS</name>
<dbReference type="AlphaFoldDB" id="A0A099KUD9"/>
<evidence type="ECO:0000313" key="2">
    <source>
        <dbReference type="Proteomes" id="UP000029843"/>
    </source>
</evidence>
<proteinExistence type="predicted"/>
<dbReference type="RefSeq" id="WP_033093468.1">
    <property type="nucleotide sequence ID" value="NZ_JQED01000015.1"/>
</dbReference>
<evidence type="ECO:0000313" key="1">
    <source>
        <dbReference type="EMBL" id="KGJ93273.1"/>
    </source>
</evidence>
<comment type="caution">
    <text evidence="1">The sequence shown here is derived from an EMBL/GenBank/DDBJ whole genome shotgun (WGS) entry which is preliminary data.</text>
</comment>
<protein>
    <submittedName>
        <fullName evidence="1">Uncharacterized protein</fullName>
    </submittedName>
</protein>
<dbReference type="EMBL" id="JQED01000015">
    <property type="protein sequence ID" value="KGJ93273.1"/>
    <property type="molecule type" value="Genomic_DNA"/>
</dbReference>
<reference evidence="1 2" key="1">
    <citation type="submission" date="2014-08" db="EMBL/GenBank/DDBJ databases">
        <title>Genomic and Phenotypic Diversity of Colwellia psychrerythraea strains from Disparate Marine Basins.</title>
        <authorList>
            <person name="Techtmann S.M."/>
            <person name="Stelling S.C."/>
            <person name="Utturkar S.M."/>
            <person name="Alshibli N."/>
            <person name="Harris A."/>
            <person name="Brown S.D."/>
            <person name="Hazen T.C."/>
        </authorList>
    </citation>
    <scope>NUCLEOTIDE SEQUENCE [LARGE SCALE GENOMIC DNA]</scope>
    <source>
        <strain evidence="1 2">ND2E</strain>
    </source>
</reference>
<organism evidence="1 2">
    <name type="scientific">Colwellia psychrerythraea</name>
    <name type="common">Vibrio psychroerythus</name>
    <dbReference type="NCBI Taxonomy" id="28229"/>
    <lineage>
        <taxon>Bacteria</taxon>
        <taxon>Pseudomonadati</taxon>
        <taxon>Pseudomonadota</taxon>
        <taxon>Gammaproteobacteria</taxon>
        <taxon>Alteromonadales</taxon>
        <taxon>Colwelliaceae</taxon>
        <taxon>Colwellia</taxon>
    </lineage>
</organism>
<dbReference type="Proteomes" id="UP000029843">
    <property type="component" value="Unassembled WGS sequence"/>
</dbReference>
<sequence>MNKIHLVPVKNIGVVLKDSRHFVISKRHPKGQEAFIAMNKGLKILRSRGAIVKAYQQAGFFVNTNKVIIINP</sequence>